<dbReference type="PANTHER" id="PTHR32552">
    <property type="entry name" value="FERRICHROME IRON RECEPTOR-RELATED"/>
    <property type="match status" value="1"/>
</dbReference>
<keyword evidence="6 14" id="KW-0812">Transmembrane</keyword>
<keyword evidence="12 20" id="KW-0675">Receptor</keyword>
<evidence type="ECO:0000256" key="4">
    <source>
        <dbReference type="ARBA" id="ARBA00022452"/>
    </source>
</evidence>
<keyword evidence="3 14" id="KW-0813">Transport</keyword>
<feature type="short sequence motif" description="TonB C-terminal box" evidence="15">
    <location>
        <begin position="694"/>
        <end position="711"/>
    </location>
</feature>
<dbReference type="CDD" id="cd01347">
    <property type="entry name" value="ligand_gated_channel"/>
    <property type="match status" value="1"/>
</dbReference>
<dbReference type="Proteomes" id="UP000450676">
    <property type="component" value="Unassembled WGS sequence"/>
</dbReference>
<dbReference type="PANTHER" id="PTHR32552:SF83">
    <property type="entry name" value="BLR3904 PROTEIN"/>
    <property type="match status" value="1"/>
</dbReference>
<keyword evidence="7 17" id="KW-0732">Signal</keyword>
<evidence type="ECO:0000256" key="1">
    <source>
        <dbReference type="ARBA" id="ARBA00004571"/>
    </source>
</evidence>
<protein>
    <submittedName>
        <fullName evidence="20">TonB-dependent siderophore receptor</fullName>
    </submittedName>
</protein>
<evidence type="ECO:0000256" key="8">
    <source>
        <dbReference type="ARBA" id="ARBA00023004"/>
    </source>
</evidence>
<dbReference type="PROSITE" id="PS52016">
    <property type="entry name" value="TONB_DEPENDENT_REC_3"/>
    <property type="match status" value="1"/>
</dbReference>
<evidence type="ECO:0000256" key="2">
    <source>
        <dbReference type="ARBA" id="ARBA00009810"/>
    </source>
</evidence>
<dbReference type="InterPro" id="IPR010105">
    <property type="entry name" value="TonB_sidphr_rcpt"/>
</dbReference>
<keyword evidence="10 16" id="KW-0798">TonB box</keyword>
<feature type="domain" description="TonB-dependent receptor-like beta-barrel" evidence="18">
    <location>
        <begin position="237"/>
        <end position="677"/>
    </location>
</feature>
<keyword evidence="4 14" id="KW-1134">Transmembrane beta strand</keyword>
<dbReference type="PROSITE" id="PS01156">
    <property type="entry name" value="TONB_DEPENDENT_REC_2"/>
    <property type="match status" value="1"/>
</dbReference>
<dbReference type="Gene3D" id="2.40.170.20">
    <property type="entry name" value="TonB-dependent receptor, beta-barrel domain"/>
    <property type="match status" value="1"/>
</dbReference>
<evidence type="ECO:0000256" key="12">
    <source>
        <dbReference type="ARBA" id="ARBA00023170"/>
    </source>
</evidence>
<dbReference type="InterPro" id="IPR010917">
    <property type="entry name" value="TonB_rcpt_CS"/>
</dbReference>
<dbReference type="GO" id="GO:0015344">
    <property type="term" value="F:siderophore uptake transmembrane transporter activity"/>
    <property type="evidence" value="ECO:0007669"/>
    <property type="project" value="TreeGrafter"/>
</dbReference>
<dbReference type="InterPro" id="IPR036942">
    <property type="entry name" value="Beta-barrel_TonB_sf"/>
</dbReference>
<dbReference type="RefSeq" id="WP_161075229.1">
    <property type="nucleotide sequence ID" value="NZ_CP086370.1"/>
</dbReference>
<evidence type="ECO:0000256" key="13">
    <source>
        <dbReference type="ARBA" id="ARBA00023237"/>
    </source>
</evidence>
<dbReference type="EMBL" id="WWCU01000049">
    <property type="protein sequence ID" value="MYN10950.1"/>
    <property type="molecule type" value="Genomic_DNA"/>
</dbReference>
<dbReference type="InterPro" id="IPR039426">
    <property type="entry name" value="TonB-dep_rcpt-like"/>
</dbReference>
<feature type="signal peptide" evidence="17">
    <location>
        <begin position="1"/>
        <end position="25"/>
    </location>
</feature>
<accession>A0A7X4HGW6</accession>
<keyword evidence="9" id="KW-0406">Ion transport</keyword>
<comment type="caution">
    <text evidence="20">The sequence shown here is derived from an EMBL/GenBank/DDBJ whole genome shotgun (WGS) entry which is preliminary data.</text>
</comment>
<keyword evidence="21" id="KW-1185">Reference proteome</keyword>
<dbReference type="Pfam" id="PF00593">
    <property type="entry name" value="TonB_dep_Rec_b-barrel"/>
    <property type="match status" value="1"/>
</dbReference>
<evidence type="ECO:0000256" key="17">
    <source>
        <dbReference type="SAM" id="SignalP"/>
    </source>
</evidence>
<evidence type="ECO:0000256" key="15">
    <source>
        <dbReference type="PROSITE-ProRule" id="PRU10144"/>
    </source>
</evidence>
<feature type="domain" description="TonB-dependent receptor plug" evidence="19">
    <location>
        <begin position="70"/>
        <end position="166"/>
    </location>
</feature>
<dbReference type="GO" id="GO:0038023">
    <property type="term" value="F:signaling receptor activity"/>
    <property type="evidence" value="ECO:0007669"/>
    <property type="project" value="InterPro"/>
</dbReference>
<dbReference type="AlphaFoldDB" id="A0A7X4HGW6"/>
<dbReference type="InterPro" id="IPR000531">
    <property type="entry name" value="Beta-barrel_TonB"/>
</dbReference>
<evidence type="ECO:0000256" key="6">
    <source>
        <dbReference type="ARBA" id="ARBA00022692"/>
    </source>
</evidence>
<dbReference type="NCBIfam" id="TIGR01783">
    <property type="entry name" value="TonB-siderophor"/>
    <property type="match status" value="1"/>
</dbReference>
<dbReference type="Gene3D" id="2.170.130.10">
    <property type="entry name" value="TonB-dependent receptor, plug domain"/>
    <property type="match status" value="1"/>
</dbReference>
<dbReference type="InterPro" id="IPR037066">
    <property type="entry name" value="Plug_dom_sf"/>
</dbReference>
<dbReference type="GO" id="GO:0009279">
    <property type="term" value="C:cell outer membrane"/>
    <property type="evidence" value="ECO:0007669"/>
    <property type="project" value="UniProtKB-SubCell"/>
</dbReference>
<evidence type="ECO:0000256" key="14">
    <source>
        <dbReference type="PROSITE-ProRule" id="PRU01360"/>
    </source>
</evidence>
<comment type="similarity">
    <text evidence="2 14 16">Belongs to the TonB-dependent receptor family.</text>
</comment>
<name>A0A7X4HGW6_9BURK</name>
<evidence type="ECO:0000256" key="5">
    <source>
        <dbReference type="ARBA" id="ARBA00022496"/>
    </source>
</evidence>
<keyword evidence="11 14" id="KW-0472">Membrane</keyword>
<gene>
    <name evidence="20" type="ORF">GTP77_26890</name>
</gene>
<evidence type="ECO:0000259" key="18">
    <source>
        <dbReference type="Pfam" id="PF00593"/>
    </source>
</evidence>
<reference evidence="20 21" key="1">
    <citation type="submission" date="2019-12" db="EMBL/GenBank/DDBJ databases">
        <title>Novel species isolated from a subtropical stream in China.</title>
        <authorList>
            <person name="Lu H."/>
        </authorList>
    </citation>
    <scope>NUCLEOTIDE SEQUENCE [LARGE SCALE GENOMIC DNA]</scope>
    <source>
        <strain evidence="20 21">FT127W</strain>
    </source>
</reference>
<evidence type="ECO:0000256" key="3">
    <source>
        <dbReference type="ARBA" id="ARBA00022448"/>
    </source>
</evidence>
<evidence type="ECO:0000256" key="10">
    <source>
        <dbReference type="ARBA" id="ARBA00023077"/>
    </source>
</evidence>
<evidence type="ECO:0000256" key="11">
    <source>
        <dbReference type="ARBA" id="ARBA00023136"/>
    </source>
</evidence>
<dbReference type="SUPFAM" id="SSF56935">
    <property type="entry name" value="Porins"/>
    <property type="match status" value="1"/>
</dbReference>
<evidence type="ECO:0000256" key="9">
    <source>
        <dbReference type="ARBA" id="ARBA00023065"/>
    </source>
</evidence>
<sequence length="711" mass="77207">MSARNFAVSTIALAVSQAFTVSAFADDAPAVAPAVAPAEQAPSEVVVITGKNAAPRASVAGFTDMPLLLTPASVTVLSREKMQDLNIRSTTDAAKFDASISDAYNAVGYAEQFSIRGFKLDNGSSYRKDGMIIPGDTQIPLENKEAIEVLKGLAGLQSGMATPGGIINYVTKRPTATPLRSVTIEASERGTVLGAVDVGGRFEDRRFGYRVNVAGERLRSYVKGADGHRNFISGAFDWQISPQALLQLDADYQKKSQVSVPGFQLINNATLPKISADNMLNNQSWSYPVETESSNIGARFSYQFNQDWNATVSANSHSFKRDDYTAFPYGCGAQDLYPGFCANGDYDVYDYISLGERKKPQAMQAMVQGKFATGAVKHAVTGGYSFYKNSEKWGDDIYEYAGTSNIFHPVAVKPTGLTSGPVTERRSDRERAVFFQDVVGLTEQLTLHAGARHTQVERNQLAAKAATDESFWLPNVSLVYAPLANVSAYASWAEGLERGGIAPKQTSNQKEALAPSLSKQVELGVKADLYKDLSLAMSVFQIRKGLEYTDARNTYVRNGQAQHRGLELSAQGHATPDLMLAFTAMALNTEQSGTGQAALDGKRVTNVPKFKSSIYAEYALPQVAGLKLNANWQHAGKKAFDPENTFFVPSYNTLNLGASYATRIGATSAIFRAQVYNATDKFYWRDVTPDLGGYLFPGAERTFKLSAQLDF</sequence>
<dbReference type="InterPro" id="IPR012910">
    <property type="entry name" value="Plug_dom"/>
</dbReference>
<feature type="chain" id="PRO_5031046557" evidence="17">
    <location>
        <begin position="26"/>
        <end position="711"/>
    </location>
</feature>
<organism evidence="20 21">
    <name type="scientific">Pseudoduganella aquatica</name>
    <dbReference type="NCBI Taxonomy" id="2660641"/>
    <lineage>
        <taxon>Bacteria</taxon>
        <taxon>Pseudomonadati</taxon>
        <taxon>Pseudomonadota</taxon>
        <taxon>Betaproteobacteria</taxon>
        <taxon>Burkholderiales</taxon>
        <taxon>Oxalobacteraceae</taxon>
        <taxon>Telluria group</taxon>
        <taxon>Pseudoduganella</taxon>
    </lineage>
</organism>
<dbReference type="Pfam" id="PF07715">
    <property type="entry name" value="Plug"/>
    <property type="match status" value="1"/>
</dbReference>
<keyword evidence="5" id="KW-0410">Iron transport</keyword>
<dbReference type="GO" id="GO:0015891">
    <property type="term" value="P:siderophore transport"/>
    <property type="evidence" value="ECO:0007669"/>
    <property type="project" value="InterPro"/>
</dbReference>
<evidence type="ECO:0000259" key="19">
    <source>
        <dbReference type="Pfam" id="PF07715"/>
    </source>
</evidence>
<keyword evidence="13 14" id="KW-0998">Cell outer membrane</keyword>
<evidence type="ECO:0000313" key="20">
    <source>
        <dbReference type="EMBL" id="MYN10950.1"/>
    </source>
</evidence>
<evidence type="ECO:0000256" key="7">
    <source>
        <dbReference type="ARBA" id="ARBA00022729"/>
    </source>
</evidence>
<evidence type="ECO:0000256" key="16">
    <source>
        <dbReference type="RuleBase" id="RU003357"/>
    </source>
</evidence>
<comment type="subcellular location">
    <subcellularLocation>
        <location evidence="1 14">Cell outer membrane</location>
        <topology evidence="1 14">Multi-pass membrane protein</topology>
    </subcellularLocation>
</comment>
<evidence type="ECO:0000313" key="21">
    <source>
        <dbReference type="Proteomes" id="UP000450676"/>
    </source>
</evidence>
<proteinExistence type="inferred from homology"/>
<keyword evidence="8" id="KW-0408">Iron</keyword>